<organism evidence="1 2">
    <name type="scientific">Fusibacter paucivorans</name>
    <dbReference type="NCBI Taxonomy" id="76009"/>
    <lineage>
        <taxon>Bacteria</taxon>
        <taxon>Bacillati</taxon>
        <taxon>Bacillota</taxon>
        <taxon>Clostridia</taxon>
        <taxon>Eubacteriales</taxon>
        <taxon>Eubacteriales Family XII. Incertae Sedis</taxon>
        <taxon>Fusibacter</taxon>
    </lineage>
</organism>
<dbReference type="Gene3D" id="3.40.50.1110">
    <property type="entry name" value="SGNH hydrolase"/>
    <property type="match status" value="1"/>
</dbReference>
<reference evidence="1 2" key="1">
    <citation type="submission" date="2021-05" db="EMBL/GenBank/DDBJ databases">
        <title>Fusibacter ferrireducens sp. nov., an anaerobic, sulfur- and Fe-reducing bacterium isolated from the mangrove sediment.</title>
        <authorList>
            <person name="Qiu D."/>
        </authorList>
    </citation>
    <scope>NUCLEOTIDE SEQUENCE [LARGE SCALE GENOMIC DNA]</scope>
    <source>
        <strain evidence="1 2">DSM 12116</strain>
    </source>
</reference>
<dbReference type="GO" id="GO:0016787">
    <property type="term" value="F:hydrolase activity"/>
    <property type="evidence" value="ECO:0007669"/>
    <property type="project" value="UniProtKB-KW"/>
</dbReference>
<comment type="caution">
    <text evidence="1">The sequence shown here is derived from an EMBL/GenBank/DDBJ whole genome shotgun (WGS) entry which is preliminary data.</text>
</comment>
<dbReference type="InterPro" id="IPR036514">
    <property type="entry name" value="SGNH_hydro_sf"/>
</dbReference>
<name>A0ABS5PUQ0_9FIRM</name>
<sequence>MKRFFFITDSLGAPRNEDETINIDDTWCYQVAKDYMQDSEFFYSTKNGFDTDALISMLQKEFVLYKPDIIILQVGIVDCAPRVLSKRELSIVSHLGIISKILSKTIKKYYSKLSIVRDISYVDINRFENNLNRFCSQFNNSKIFAVAIAKPSRKYREKSPLISDRYSKYNEVLRKVFGNNLIDPYSLMDNEELERIYISDGYHLNAYGHKVVAKKATEYLREY</sequence>
<dbReference type="EMBL" id="JAHBCL010000031">
    <property type="protein sequence ID" value="MBS7528096.1"/>
    <property type="molecule type" value="Genomic_DNA"/>
</dbReference>
<evidence type="ECO:0000313" key="2">
    <source>
        <dbReference type="Proteomes" id="UP000746471"/>
    </source>
</evidence>
<gene>
    <name evidence="1" type="ORF">KHM83_15525</name>
</gene>
<keyword evidence="1" id="KW-0378">Hydrolase</keyword>
<keyword evidence="2" id="KW-1185">Reference proteome</keyword>
<proteinExistence type="predicted"/>
<dbReference type="CDD" id="cd00229">
    <property type="entry name" value="SGNH_hydrolase"/>
    <property type="match status" value="1"/>
</dbReference>
<protein>
    <submittedName>
        <fullName evidence="1">SGNH/GDSL hydrolase family protein</fullName>
    </submittedName>
</protein>
<evidence type="ECO:0000313" key="1">
    <source>
        <dbReference type="EMBL" id="MBS7528096.1"/>
    </source>
</evidence>
<dbReference type="SUPFAM" id="SSF52266">
    <property type="entry name" value="SGNH hydrolase"/>
    <property type="match status" value="1"/>
</dbReference>
<dbReference type="RefSeq" id="WP_213237958.1">
    <property type="nucleotide sequence ID" value="NZ_JAHBCL010000031.1"/>
</dbReference>
<dbReference type="Proteomes" id="UP000746471">
    <property type="component" value="Unassembled WGS sequence"/>
</dbReference>
<accession>A0ABS5PUQ0</accession>